<dbReference type="GO" id="GO:0005634">
    <property type="term" value="C:nucleus"/>
    <property type="evidence" value="ECO:0007669"/>
    <property type="project" value="TreeGrafter"/>
</dbReference>
<evidence type="ECO:0000256" key="1">
    <source>
        <dbReference type="ARBA" id="ARBA00023186"/>
    </source>
</evidence>
<evidence type="ECO:0000256" key="2">
    <source>
        <dbReference type="ARBA" id="ARBA00043974"/>
    </source>
</evidence>
<comment type="caution">
    <text evidence="4">The sequence shown here is derived from an EMBL/GenBank/DDBJ whole genome shotgun (WGS) entry which is preliminary data.</text>
</comment>
<proteinExistence type="inferred from homology"/>
<dbReference type="GO" id="GO:0005737">
    <property type="term" value="C:cytoplasm"/>
    <property type="evidence" value="ECO:0007669"/>
    <property type="project" value="TreeGrafter"/>
</dbReference>
<organism evidence="4 5">
    <name type="scientific">Pichia kluyveri</name>
    <name type="common">Yeast</name>
    <dbReference type="NCBI Taxonomy" id="36015"/>
    <lineage>
        <taxon>Eukaryota</taxon>
        <taxon>Fungi</taxon>
        <taxon>Dikarya</taxon>
        <taxon>Ascomycota</taxon>
        <taxon>Saccharomycotina</taxon>
        <taxon>Pichiomycetes</taxon>
        <taxon>Pichiales</taxon>
        <taxon>Pichiaceae</taxon>
        <taxon>Pichia</taxon>
    </lineage>
</organism>
<dbReference type="PANTHER" id="PTHR12828">
    <property type="entry name" value="PROTEASOME MATURATION PROTEIN UMP1"/>
    <property type="match status" value="1"/>
</dbReference>
<evidence type="ECO:0000256" key="3">
    <source>
        <dbReference type="SAM" id="MobiDB-lite"/>
    </source>
</evidence>
<evidence type="ECO:0000313" key="5">
    <source>
        <dbReference type="Proteomes" id="UP001378960"/>
    </source>
</evidence>
<name>A0AAV5R7J6_PICKL</name>
<dbReference type="Proteomes" id="UP001378960">
    <property type="component" value="Unassembled WGS sequence"/>
</dbReference>
<dbReference type="GO" id="GO:0043248">
    <property type="term" value="P:proteasome assembly"/>
    <property type="evidence" value="ECO:0007669"/>
    <property type="project" value="InterPro"/>
</dbReference>
<keyword evidence="5" id="KW-1185">Reference proteome</keyword>
<reference evidence="4 5" key="1">
    <citation type="journal article" date="2023" name="Elife">
        <title>Identification of key yeast species and microbe-microbe interactions impacting larval growth of Drosophila in the wild.</title>
        <authorList>
            <person name="Mure A."/>
            <person name="Sugiura Y."/>
            <person name="Maeda R."/>
            <person name="Honda K."/>
            <person name="Sakurai N."/>
            <person name="Takahashi Y."/>
            <person name="Watada M."/>
            <person name="Katoh T."/>
            <person name="Gotoh A."/>
            <person name="Gotoh Y."/>
            <person name="Taniguchi I."/>
            <person name="Nakamura K."/>
            <person name="Hayashi T."/>
            <person name="Katayama T."/>
            <person name="Uemura T."/>
            <person name="Hattori Y."/>
        </authorList>
    </citation>
    <scope>NUCLEOTIDE SEQUENCE [LARGE SCALE GENOMIC DNA]</scope>
    <source>
        <strain evidence="4 5">PK-24</strain>
    </source>
</reference>
<accession>A0AAV5R7J6</accession>
<dbReference type="EMBL" id="BTGB01000005">
    <property type="protein sequence ID" value="GMM46942.1"/>
    <property type="molecule type" value="Genomic_DNA"/>
</dbReference>
<dbReference type="AlphaFoldDB" id="A0AAV5R7J6"/>
<dbReference type="PANTHER" id="PTHR12828:SF3">
    <property type="entry name" value="PROTEASOME MATURATION PROTEIN"/>
    <property type="match status" value="1"/>
</dbReference>
<dbReference type="Pfam" id="PF05348">
    <property type="entry name" value="UMP1"/>
    <property type="match status" value="1"/>
</dbReference>
<sequence length="139" mass="15436">MQFIPQSSQPNTVSSLSAAQAAPSAPGLPDAFRAGGPLSLTSTVNGRHPLESRIKEWDATQMQLQTEIRRRMHGLADPLKREMDLAMVSKSSVRPGLNNSNVHLDILNNKDYSIDWEDIYSDSNKFDTIHTTMESQGRI</sequence>
<gene>
    <name evidence="4" type="ORF">DAPK24_035170</name>
</gene>
<feature type="compositionally biased region" description="Low complexity" evidence="3">
    <location>
        <begin position="14"/>
        <end position="25"/>
    </location>
</feature>
<protein>
    <submittedName>
        <fullName evidence="4">Ump1 protein</fullName>
    </submittedName>
</protein>
<feature type="compositionally biased region" description="Polar residues" evidence="3">
    <location>
        <begin position="1"/>
        <end position="13"/>
    </location>
</feature>
<feature type="region of interest" description="Disordered" evidence="3">
    <location>
        <begin position="1"/>
        <end position="30"/>
    </location>
</feature>
<keyword evidence="1" id="KW-0143">Chaperone</keyword>
<dbReference type="InterPro" id="IPR008012">
    <property type="entry name" value="Ump1"/>
</dbReference>
<evidence type="ECO:0000313" key="4">
    <source>
        <dbReference type="EMBL" id="GMM46942.1"/>
    </source>
</evidence>
<comment type="similarity">
    <text evidence="2">Belongs to the POMP/UMP1 family.</text>
</comment>